<dbReference type="KEGG" id="sfol:H3H32_16565"/>
<dbReference type="Proteomes" id="UP000515369">
    <property type="component" value="Chromosome"/>
</dbReference>
<name>A0A7G5H5J0_9BACT</name>
<organism evidence="1 2">
    <name type="scientific">Spirosoma foliorum</name>
    <dbReference type="NCBI Taxonomy" id="2710596"/>
    <lineage>
        <taxon>Bacteria</taxon>
        <taxon>Pseudomonadati</taxon>
        <taxon>Bacteroidota</taxon>
        <taxon>Cytophagia</taxon>
        <taxon>Cytophagales</taxon>
        <taxon>Cytophagaceae</taxon>
        <taxon>Spirosoma</taxon>
    </lineage>
</organism>
<evidence type="ECO:0000313" key="2">
    <source>
        <dbReference type="Proteomes" id="UP000515369"/>
    </source>
</evidence>
<accession>A0A7G5H5J0</accession>
<sequence length="206" mass="22694">MKFLSCNAITGTAAQITASNCMTLLGQAKRIGYFELPQTAAIGDATSTLAQGTYTALQAASDISKMILPKPKIYGPELTGTEPVTVGSNDNTTPDGITIMRGQTVPTFTGKYTGLNPTQYGQFEDLFARGNQNADFDTLGGIFFLGDRQVIMTDDFKPIPFHSIFIGDPTGMQLHDLTQFMFRFEMEKGWYRSCKVFDLNFNHKLL</sequence>
<proteinExistence type="predicted"/>
<protein>
    <submittedName>
        <fullName evidence="1">Uncharacterized protein</fullName>
    </submittedName>
</protein>
<dbReference type="RefSeq" id="WP_182463751.1">
    <property type="nucleotide sequence ID" value="NZ_CP059732.1"/>
</dbReference>
<gene>
    <name evidence="1" type="ORF">H3H32_16565</name>
</gene>
<keyword evidence="2" id="KW-1185">Reference proteome</keyword>
<evidence type="ECO:0000313" key="1">
    <source>
        <dbReference type="EMBL" id="QMW06382.1"/>
    </source>
</evidence>
<dbReference type="AlphaFoldDB" id="A0A7G5H5J0"/>
<reference evidence="1 2" key="1">
    <citation type="submission" date="2020-07" db="EMBL/GenBank/DDBJ databases">
        <title>Spirosoma foliorum sp. nov., isolated from the leaves on the Nejang mountain Korea, Republic of.</title>
        <authorList>
            <person name="Ho H."/>
            <person name="Lee Y.-J."/>
            <person name="Nurcahyanto D.-A."/>
            <person name="Kim S.-G."/>
        </authorList>
    </citation>
    <scope>NUCLEOTIDE SEQUENCE [LARGE SCALE GENOMIC DNA]</scope>
    <source>
        <strain evidence="1 2">PL0136</strain>
    </source>
</reference>
<dbReference type="EMBL" id="CP059732">
    <property type="protein sequence ID" value="QMW06382.1"/>
    <property type="molecule type" value="Genomic_DNA"/>
</dbReference>